<dbReference type="GO" id="GO:0003995">
    <property type="term" value="F:acyl-CoA dehydrogenase activity"/>
    <property type="evidence" value="ECO:0007669"/>
    <property type="project" value="TreeGrafter"/>
</dbReference>
<gene>
    <name evidence="7" type="ORF">EKG35_02505</name>
</gene>
<feature type="domain" description="Acyl-CoA dehydrogenase/oxidase C-terminal" evidence="6">
    <location>
        <begin position="201"/>
        <end position="309"/>
    </location>
</feature>
<comment type="cofactor">
    <cofactor evidence="1">
        <name>FAD</name>
        <dbReference type="ChEBI" id="CHEBI:57692"/>
    </cofactor>
</comment>
<comment type="caution">
    <text evidence="7">The sequence shown here is derived from an EMBL/GenBank/DDBJ whole genome shotgun (WGS) entry which is preliminary data.</text>
</comment>
<evidence type="ECO:0000313" key="7">
    <source>
        <dbReference type="EMBL" id="RTQ95573.1"/>
    </source>
</evidence>
<dbReference type="Gene3D" id="1.10.540.10">
    <property type="entry name" value="Acyl-CoA dehydrogenase/oxidase, N-terminal domain"/>
    <property type="match status" value="1"/>
</dbReference>
<dbReference type="Proteomes" id="UP000276349">
    <property type="component" value="Unassembled WGS sequence"/>
</dbReference>
<dbReference type="PANTHER" id="PTHR43884">
    <property type="entry name" value="ACYL-COA DEHYDROGENASE"/>
    <property type="match status" value="1"/>
</dbReference>
<dbReference type="EMBL" id="RXNR01000005">
    <property type="protein sequence ID" value="RTQ95573.1"/>
    <property type="molecule type" value="Genomic_DNA"/>
</dbReference>
<dbReference type="PANTHER" id="PTHR43884:SF20">
    <property type="entry name" value="ACYL-COA DEHYDROGENASE FADE28"/>
    <property type="match status" value="1"/>
</dbReference>
<dbReference type="SUPFAM" id="SSF56645">
    <property type="entry name" value="Acyl-CoA dehydrogenase NM domain-like"/>
    <property type="match status" value="1"/>
</dbReference>
<dbReference type="Pfam" id="PF00441">
    <property type="entry name" value="Acyl-CoA_dh_1"/>
    <property type="match status" value="1"/>
</dbReference>
<protein>
    <submittedName>
        <fullName evidence="7">Acyl-CoA dehydrogenase</fullName>
    </submittedName>
</protein>
<keyword evidence="4" id="KW-0274">FAD</keyword>
<evidence type="ECO:0000256" key="5">
    <source>
        <dbReference type="ARBA" id="ARBA00023002"/>
    </source>
</evidence>
<proteinExistence type="inferred from homology"/>
<keyword evidence="8" id="KW-1185">Reference proteome</keyword>
<name>A0A3S0HNC5_9BACI</name>
<evidence type="ECO:0000259" key="6">
    <source>
        <dbReference type="Pfam" id="PF00441"/>
    </source>
</evidence>
<dbReference type="InterPro" id="IPR009075">
    <property type="entry name" value="AcylCo_DH/oxidase_C"/>
</dbReference>
<evidence type="ECO:0000256" key="1">
    <source>
        <dbReference type="ARBA" id="ARBA00001974"/>
    </source>
</evidence>
<dbReference type="GO" id="GO:0050660">
    <property type="term" value="F:flavin adenine dinucleotide binding"/>
    <property type="evidence" value="ECO:0007669"/>
    <property type="project" value="InterPro"/>
</dbReference>
<reference evidence="7 8" key="1">
    <citation type="submission" date="2018-12" db="EMBL/GenBank/DDBJ databases">
        <authorList>
            <person name="Yu L."/>
        </authorList>
    </citation>
    <scope>NUCLEOTIDE SEQUENCE [LARGE SCALE GENOMIC DNA]</scope>
    <source>
        <strain evidence="7 8">S5H2222</strain>
    </source>
</reference>
<accession>A0A3S0HNC5</accession>
<evidence type="ECO:0000256" key="3">
    <source>
        <dbReference type="ARBA" id="ARBA00022630"/>
    </source>
</evidence>
<dbReference type="InterPro" id="IPR037069">
    <property type="entry name" value="AcylCoA_DH/ox_N_sf"/>
</dbReference>
<keyword evidence="5" id="KW-0560">Oxidoreductase</keyword>
<sequence>MSEMKDMLIEVIDKIFKDCADKETVDLLEEGKWAENLWELLAENEMLNFALLEEHGGVGGDLDCIFNVYRLVGRYAVPIPFVEHTLANFTLETSGLSPITERATILIDEEQMLELQEDRLSGLLHNVPWARHMQQLVTAAKQQDDYYIVQIPLENAAITKQINLAAEPRDSITFNNAAVIQKIVVPYELIQSLKKINTAANIAKMSGALEKANELTVQYSKERQQFGRPIHRFQLIQQHIAILAGETAITNTSVDNMISALAEGREEYEVALARLRIDESSRIVATSAHQVHAAIGVTHEHNLHHYTRRLWSWREEGYTSYYWKKVLAQTLLQSEMDLWEFITKSNNVIQPIGGETNG</sequence>
<organism evidence="7 8">
    <name type="scientific">Lysinibacillus telephonicus</name>
    <dbReference type="NCBI Taxonomy" id="1714840"/>
    <lineage>
        <taxon>Bacteria</taxon>
        <taxon>Bacillati</taxon>
        <taxon>Bacillota</taxon>
        <taxon>Bacilli</taxon>
        <taxon>Bacillales</taxon>
        <taxon>Bacillaceae</taxon>
        <taxon>Lysinibacillus</taxon>
    </lineage>
</organism>
<dbReference type="InterPro" id="IPR009100">
    <property type="entry name" value="AcylCoA_DH/oxidase_NM_dom_sf"/>
</dbReference>
<dbReference type="OrthoDB" id="2450120at2"/>
<evidence type="ECO:0000256" key="4">
    <source>
        <dbReference type="ARBA" id="ARBA00022827"/>
    </source>
</evidence>
<comment type="similarity">
    <text evidence="2">Belongs to the acyl-CoA dehydrogenase family.</text>
</comment>
<dbReference type="Gene3D" id="1.20.140.10">
    <property type="entry name" value="Butyryl-CoA Dehydrogenase, subunit A, domain 3"/>
    <property type="match status" value="1"/>
</dbReference>
<dbReference type="RefSeq" id="WP_126292742.1">
    <property type="nucleotide sequence ID" value="NZ_RXNR01000005.1"/>
</dbReference>
<evidence type="ECO:0000313" key="8">
    <source>
        <dbReference type="Proteomes" id="UP000276349"/>
    </source>
</evidence>
<dbReference type="SUPFAM" id="SSF47203">
    <property type="entry name" value="Acyl-CoA dehydrogenase C-terminal domain-like"/>
    <property type="match status" value="1"/>
</dbReference>
<dbReference type="InterPro" id="IPR036250">
    <property type="entry name" value="AcylCo_DH-like_C"/>
</dbReference>
<dbReference type="AlphaFoldDB" id="A0A3S0HNC5"/>
<evidence type="ECO:0000256" key="2">
    <source>
        <dbReference type="ARBA" id="ARBA00009347"/>
    </source>
</evidence>
<keyword evidence="3" id="KW-0285">Flavoprotein</keyword>